<protein>
    <submittedName>
        <fullName evidence="1">Uncharacterized protein</fullName>
    </submittedName>
</protein>
<organism evidence="1 2">
    <name type="scientific">Streptomyces turgidiscabies (strain Car8)</name>
    <dbReference type="NCBI Taxonomy" id="698760"/>
    <lineage>
        <taxon>Bacteria</taxon>
        <taxon>Bacillati</taxon>
        <taxon>Actinomycetota</taxon>
        <taxon>Actinomycetes</taxon>
        <taxon>Kitasatosporales</taxon>
        <taxon>Streptomycetaceae</taxon>
        <taxon>Streptomyces</taxon>
    </lineage>
</organism>
<evidence type="ECO:0000313" key="1">
    <source>
        <dbReference type="EMBL" id="ELP69375.1"/>
    </source>
</evidence>
<dbReference type="AlphaFoldDB" id="L7FFB7"/>
<dbReference type="EMBL" id="AEJB01000150">
    <property type="protein sequence ID" value="ELP69375.1"/>
    <property type="molecule type" value="Genomic_DNA"/>
</dbReference>
<name>L7FFB7_STRT8</name>
<evidence type="ECO:0000313" key="2">
    <source>
        <dbReference type="Proteomes" id="UP000010931"/>
    </source>
</evidence>
<dbReference type="Proteomes" id="UP000010931">
    <property type="component" value="Unassembled WGS sequence"/>
</dbReference>
<keyword evidence="2" id="KW-1185">Reference proteome</keyword>
<accession>L7FFB7</accession>
<proteinExistence type="predicted"/>
<sequence length="83" mass="8921">PAEAGSGKTALVERLLAGDVPWKSRTCGVTARTAPQPRGRPASRWPPRAELRGLALPHRDRDFECVTHVTGQALHLYGPVAGE</sequence>
<feature type="non-terminal residue" evidence="1">
    <location>
        <position position="1"/>
    </location>
</feature>
<dbReference type="STRING" id="85558.T45_01000"/>
<reference evidence="1 2" key="1">
    <citation type="journal article" date="2011" name="Plasmid">
        <title>Streptomyces turgidiscabies Car8 contains a modular pathogenicity island that shares virulence genes with other actinobacterial plant pathogens.</title>
        <authorList>
            <person name="Huguet-Tapia J.C."/>
            <person name="Badger J.H."/>
            <person name="Loria R."/>
            <person name="Pettis G.S."/>
        </authorList>
    </citation>
    <scope>NUCLEOTIDE SEQUENCE [LARGE SCALE GENOMIC DNA]</scope>
    <source>
        <strain evidence="1 2">Car8</strain>
    </source>
</reference>
<comment type="caution">
    <text evidence="1">The sequence shown here is derived from an EMBL/GenBank/DDBJ whole genome shotgun (WGS) entry which is preliminary data.</text>
</comment>
<gene>
    <name evidence="1" type="ORF">STRTUCAR8_05245</name>
</gene>